<sequence length="68" mass="7780">MLAIFDARVRSPYTKLIVWDFQPLKKHVPFIARASNASRTHGYFLKKPNAQLVRFTLQGMVSSAFSKP</sequence>
<gene>
    <name evidence="1" type="ORF">ETSY2_44470</name>
</gene>
<dbReference type="AlphaFoldDB" id="W4LIH5"/>
<organism evidence="1 2">
    <name type="scientific">Candidatus Entotheonella gemina</name>
    <dbReference type="NCBI Taxonomy" id="1429439"/>
    <lineage>
        <taxon>Bacteria</taxon>
        <taxon>Pseudomonadati</taxon>
        <taxon>Nitrospinota/Tectimicrobiota group</taxon>
        <taxon>Candidatus Tectimicrobiota</taxon>
        <taxon>Candidatus Entotheonellia</taxon>
        <taxon>Candidatus Entotheonellales</taxon>
        <taxon>Candidatus Entotheonellaceae</taxon>
        <taxon>Candidatus Entotheonella</taxon>
    </lineage>
</organism>
<name>W4LIH5_9BACT</name>
<dbReference type="HOGENOM" id="CLU_2786135_0_0_7"/>
<dbReference type="EMBL" id="AZHX01002049">
    <property type="protein sequence ID" value="ETW97515.1"/>
    <property type="molecule type" value="Genomic_DNA"/>
</dbReference>
<evidence type="ECO:0000313" key="2">
    <source>
        <dbReference type="Proteomes" id="UP000019140"/>
    </source>
</evidence>
<accession>W4LIH5</accession>
<keyword evidence="2" id="KW-1185">Reference proteome</keyword>
<comment type="caution">
    <text evidence="1">The sequence shown here is derived from an EMBL/GenBank/DDBJ whole genome shotgun (WGS) entry which is preliminary data.</text>
</comment>
<proteinExistence type="predicted"/>
<reference evidence="1 2" key="1">
    <citation type="journal article" date="2014" name="Nature">
        <title>An environmental bacterial taxon with a large and distinct metabolic repertoire.</title>
        <authorList>
            <person name="Wilson M.C."/>
            <person name="Mori T."/>
            <person name="Ruckert C."/>
            <person name="Uria A.R."/>
            <person name="Helf M.J."/>
            <person name="Takada K."/>
            <person name="Gernert C."/>
            <person name="Steffens U.A."/>
            <person name="Heycke N."/>
            <person name="Schmitt S."/>
            <person name="Rinke C."/>
            <person name="Helfrich E.J."/>
            <person name="Brachmann A.O."/>
            <person name="Gurgui C."/>
            <person name="Wakimoto T."/>
            <person name="Kracht M."/>
            <person name="Crusemann M."/>
            <person name="Hentschel U."/>
            <person name="Abe I."/>
            <person name="Matsunaga S."/>
            <person name="Kalinowski J."/>
            <person name="Takeyama H."/>
            <person name="Piel J."/>
        </authorList>
    </citation>
    <scope>NUCLEOTIDE SEQUENCE [LARGE SCALE GENOMIC DNA]</scope>
    <source>
        <strain evidence="2">TSY2</strain>
    </source>
</reference>
<dbReference type="Proteomes" id="UP000019140">
    <property type="component" value="Unassembled WGS sequence"/>
</dbReference>
<evidence type="ECO:0000313" key="1">
    <source>
        <dbReference type="EMBL" id="ETW97515.1"/>
    </source>
</evidence>
<protein>
    <submittedName>
        <fullName evidence="1">Uncharacterized protein</fullName>
    </submittedName>
</protein>